<evidence type="ECO:0008006" key="5">
    <source>
        <dbReference type="Google" id="ProtNLM"/>
    </source>
</evidence>
<evidence type="ECO:0000256" key="2">
    <source>
        <dbReference type="SAM" id="Phobius"/>
    </source>
</evidence>
<dbReference type="AlphaFoldDB" id="A0A6G1K6T4"/>
<feature type="transmembrane region" description="Helical" evidence="2">
    <location>
        <begin position="177"/>
        <end position="198"/>
    </location>
</feature>
<organism evidence="3 4">
    <name type="scientific">Pleomassaria siparia CBS 279.74</name>
    <dbReference type="NCBI Taxonomy" id="1314801"/>
    <lineage>
        <taxon>Eukaryota</taxon>
        <taxon>Fungi</taxon>
        <taxon>Dikarya</taxon>
        <taxon>Ascomycota</taxon>
        <taxon>Pezizomycotina</taxon>
        <taxon>Dothideomycetes</taxon>
        <taxon>Pleosporomycetidae</taxon>
        <taxon>Pleosporales</taxon>
        <taxon>Pleomassariaceae</taxon>
        <taxon>Pleomassaria</taxon>
    </lineage>
</organism>
<feature type="region of interest" description="Disordered" evidence="1">
    <location>
        <begin position="235"/>
        <end position="286"/>
    </location>
</feature>
<sequence>MDFINPPPAGVFGDFSENPIYNVGSKVRVAWTPPTNESQAVSVTLSQMNGTQWILPAEYLTQSAIGRTSYDWLVVTEKNLSVSNMFILAVFREGNSSPDAITHYFNISEKAVAPTSSASKTSFSTASISTSVPSSAAGTSTIISTTTPTSLVPFASSSPASDSSTASSRDFSMGTRIGLGVSIPVALIVGLAAGLFLFKRYSKRNKTPAISPNPPGDHHDAYTYHGNYTHGGYYGSTVELPPKSPTEMPQVNAYQDNGARYDTQNTPGGDTTVGPSHHELPSTGGK</sequence>
<keyword evidence="2" id="KW-1133">Transmembrane helix</keyword>
<evidence type="ECO:0000256" key="1">
    <source>
        <dbReference type="SAM" id="MobiDB-lite"/>
    </source>
</evidence>
<gene>
    <name evidence="3" type="ORF">K504DRAFT_534211</name>
</gene>
<name>A0A6G1K6T4_9PLEO</name>
<keyword evidence="2" id="KW-0812">Transmembrane</keyword>
<proteinExistence type="predicted"/>
<accession>A0A6G1K6T4</accession>
<evidence type="ECO:0000313" key="4">
    <source>
        <dbReference type="Proteomes" id="UP000799428"/>
    </source>
</evidence>
<dbReference type="EMBL" id="MU005771">
    <property type="protein sequence ID" value="KAF2708599.1"/>
    <property type="molecule type" value="Genomic_DNA"/>
</dbReference>
<evidence type="ECO:0000313" key="3">
    <source>
        <dbReference type="EMBL" id="KAF2708599.1"/>
    </source>
</evidence>
<keyword evidence="2" id="KW-0472">Membrane</keyword>
<reference evidence="3" key="1">
    <citation type="journal article" date="2020" name="Stud. Mycol.">
        <title>101 Dothideomycetes genomes: a test case for predicting lifestyles and emergence of pathogens.</title>
        <authorList>
            <person name="Haridas S."/>
            <person name="Albert R."/>
            <person name="Binder M."/>
            <person name="Bloem J."/>
            <person name="Labutti K."/>
            <person name="Salamov A."/>
            <person name="Andreopoulos B."/>
            <person name="Baker S."/>
            <person name="Barry K."/>
            <person name="Bills G."/>
            <person name="Bluhm B."/>
            <person name="Cannon C."/>
            <person name="Castanera R."/>
            <person name="Culley D."/>
            <person name="Daum C."/>
            <person name="Ezra D."/>
            <person name="Gonzalez J."/>
            <person name="Henrissat B."/>
            <person name="Kuo A."/>
            <person name="Liang C."/>
            <person name="Lipzen A."/>
            <person name="Lutzoni F."/>
            <person name="Magnuson J."/>
            <person name="Mondo S."/>
            <person name="Nolan M."/>
            <person name="Ohm R."/>
            <person name="Pangilinan J."/>
            <person name="Park H.-J."/>
            <person name="Ramirez L."/>
            <person name="Alfaro M."/>
            <person name="Sun H."/>
            <person name="Tritt A."/>
            <person name="Yoshinaga Y."/>
            <person name="Zwiers L.-H."/>
            <person name="Turgeon B."/>
            <person name="Goodwin S."/>
            <person name="Spatafora J."/>
            <person name="Crous P."/>
            <person name="Grigoriev I."/>
        </authorList>
    </citation>
    <scope>NUCLEOTIDE SEQUENCE</scope>
    <source>
        <strain evidence="3">CBS 279.74</strain>
    </source>
</reference>
<dbReference type="Proteomes" id="UP000799428">
    <property type="component" value="Unassembled WGS sequence"/>
</dbReference>
<dbReference type="OrthoDB" id="5390143at2759"/>
<protein>
    <recommendedName>
        <fullName evidence="5">Mid2 domain-containing protein</fullName>
    </recommendedName>
</protein>
<keyword evidence="4" id="KW-1185">Reference proteome</keyword>